<feature type="transmembrane region" description="Helical" evidence="7">
    <location>
        <begin position="125"/>
        <end position="152"/>
    </location>
</feature>
<dbReference type="PANTHER" id="PTHR11616">
    <property type="entry name" value="SODIUM/CHLORIDE DEPENDENT TRANSPORTER"/>
    <property type="match status" value="1"/>
</dbReference>
<feature type="compositionally biased region" description="Low complexity" evidence="6">
    <location>
        <begin position="608"/>
        <end position="622"/>
    </location>
</feature>
<keyword evidence="3 7" id="KW-0812">Transmembrane</keyword>
<dbReference type="EMBL" id="LGRX02001835">
    <property type="protein sequence ID" value="KAK3285409.1"/>
    <property type="molecule type" value="Genomic_DNA"/>
</dbReference>
<dbReference type="CDD" id="cd10324">
    <property type="entry name" value="SLC6sbd"/>
    <property type="match status" value="1"/>
</dbReference>
<dbReference type="GO" id="GO:0005886">
    <property type="term" value="C:plasma membrane"/>
    <property type="evidence" value="ECO:0007669"/>
    <property type="project" value="TreeGrafter"/>
</dbReference>
<dbReference type="PROSITE" id="PS50267">
    <property type="entry name" value="NA_NEUROTRAN_SYMP_3"/>
    <property type="match status" value="1"/>
</dbReference>
<feature type="transmembrane region" description="Helical" evidence="7">
    <location>
        <begin position="342"/>
        <end position="359"/>
    </location>
</feature>
<comment type="caution">
    <text evidence="8">The sequence shown here is derived from an EMBL/GenBank/DDBJ whole genome shotgun (WGS) entry which is preliminary data.</text>
</comment>
<name>A0AAE0LHY0_9CHLO</name>
<evidence type="ECO:0000256" key="5">
    <source>
        <dbReference type="ARBA" id="ARBA00023136"/>
    </source>
</evidence>
<sequence length="946" mass="99523">MSEKVHRSDLQSDDGAGHGRGAGTLEKNPSYTELLGRSTISKIRERWGSNSLVMLAAAGSASGFVNVWRFPSVAYANGGGAFLLPYMAAVVVVSLPMLYLEMAWGQLTQRSALGAFSAASPRFSGVGVGCAAGGYIMSIYFSVIMAWCWRFLLRSFESPLPWSGGLLNAESFFYNSISGSCSPRDVATTCTSHQLQPPLAVALALNWMLVHASTLKPAECLRWVVAPFAALFLGILFFQGLSLPGSGNGLGYYLQPNFAQLLDVGIWADAVSQSLFSLALCTGTMIAHGSAAPKEGPLVRASLAAAALNSACAIIVGLVVFTASGHLARQESLEIEEALKHGPGVVFAVFPAALALLPLPQLFSVLFFVAIIAVGAASACVLMQSAVAVVRNCCPRLRQHPSLASGLLCFVGFLLGLPMCTEGGWVYVEVVDYYLSHHHLVMIGIVEVVCIGWCYGTERLASEVWLATGEAAPRGWRAMVRVGCPMALISLLLSTIIQDFWSSGIKYSSGMTLLGWLVFVAGSSWIVIGAVWPVGWRTSSTPIDELAGLADEGSSETLTGASERNAAVRTVSASLVELVVERAGSGIASLRHSLSGHQLLRESSPENSPATTPRTSASTALPRPASTPPDVHDRPEAAAKLSSVSEHVLAPPPRLSSAPTQLQPLSARPVATSAPSAPAQLRLLPTRQVATSTAAPSSSLPPKLLDPPPREAEAQVHGASQESPQRAKHDIQGSAHGLCKPQSPRMPTAFAALFRNTNSVAPCSPEGEDGQLQLLPPINTRVLPPITPSSKVQSDSKSTESDINPVSRGPLSANCCISSPPKVVPPPRPFVPSNDDIGKACEDDDASLDVVARSSSQFHDSSGGESNDDIGKAWDDEDASLDVVARSSSQFHDSSGGEISLGGTVARSSSKSHSGSARSSRASLAPMLDTIVERLSSMESESAYQL</sequence>
<evidence type="ECO:0000256" key="1">
    <source>
        <dbReference type="ARBA" id="ARBA00004141"/>
    </source>
</evidence>
<dbReference type="Proteomes" id="UP001190700">
    <property type="component" value="Unassembled WGS sequence"/>
</dbReference>
<feature type="transmembrane region" description="Helical" evidence="7">
    <location>
        <begin position="264"/>
        <end position="286"/>
    </location>
</feature>
<feature type="region of interest" description="Disordered" evidence="6">
    <location>
        <begin position="598"/>
        <end position="676"/>
    </location>
</feature>
<feature type="region of interest" description="Disordered" evidence="6">
    <location>
        <begin position="846"/>
        <end position="875"/>
    </location>
</feature>
<accession>A0AAE0LHY0</accession>
<comment type="subcellular location">
    <subcellularLocation>
        <location evidence="1">Membrane</location>
        <topology evidence="1">Multi-pass membrane protein</topology>
    </subcellularLocation>
</comment>
<feature type="region of interest" description="Disordered" evidence="6">
    <location>
        <begin position="887"/>
        <end position="925"/>
    </location>
</feature>
<evidence type="ECO:0000256" key="2">
    <source>
        <dbReference type="ARBA" id="ARBA00022448"/>
    </source>
</evidence>
<evidence type="ECO:0000256" key="7">
    <source>
        <dbReference type="SAM" id="Phobius"/>
    </source>
</evidence>
<keyword evidence="5 7" id="KW-0472">Membrane</keyword>
<feature type="transmembrane region" description="Helical" evidence="7">
    <location>
        <begin position="513"/>
        <end position="534"/>
    </location>
</feature>
<evidence type="ECO:0000256" key="6">
    <source>
        <dbReference type="SAM" id="MobiDB-lite"/>
    </source>
</evidence>
<dbReference type="InterPro" id="IPR000175">
    <property type="entry name" value="Na/ntran_symport"/>
</dbReference>
<organism evidence="8 9">
    <name type="scientific">Cymbomonas tetramitiformis</name>
    <dbReference type="NCBI Taxonomy" id="36881"/>
    <lineage>
        <taxon>Eukaryota</taxon>
        <taxon>Viridiplantae</taxon>
        <taxon>Chlorophyta</taxon>
        <taxon>Pyramimonadophyceae</taxon>
        <taxon>Pyramimonadales</taxon>
        <taxon>Pyramimonadaceae</taxon>
        <taxon>Cymbomonas</taxon>
    </lineage>
</organism>
<reference evidence="8 9" key="1">
    <citation type="journal article" date="2015" name="Genome Biol. Evol.">
        <title>Comparative Genomics of a Bacterivorous Green Alga Reveals Evolutionary Causalities and Consequences of Phago-Mixotrophic Mode of Nutrition.</title>
        <authorList>
            <person name="Burns J.A."/>
            <person name="Paasch A."/>
            <person name="Narechania A."/>
            <person name="Kim E."/>
        </authorList>
    </citation>
    <scope>NUCLEOTIDE SEQUENCE [LARGE SCALE GENOMIC DNA]</scope>
    <source>
        <strain evidence="8 9">PLY_AMNH</strain>
    </source>
</reference>
<dbReference type="SUPFAM" id="SSF161070">
    <property type="entry name" value="SNF-like"/>
    <property type="match status" value="1"/>
</dbReference>
<feature type="transmembrane region" description="Helical" evidence="7">
    <location>
        <begin position="402"/>
        <end position="419"/>
    </location>
</feature>
<proteinExistence type="predicted"/>
<feature type="compositionally biased region" description="Polar residues" evidence="6">
    <location>
        <begin position="788"/>
        <end position="804"/>
    </location>
</feature>
<evidence type="ECO:0000313" key="9">
    <source>
        <dbReference type="Proteomes" id="UP001190700"/>
    </source>
</evidence>
<feature type="transmembrane region" description="Helical" evidence="7">
    <location>
        <begin position="298"/>
        <end position="321"/>
    </location>
</feature>
<feature type="transmembrane region" description="Helical" evidence="7">
    <location>
        <begin position="478"/>
        <end position="501"/>
    </location>
</feature>
<gene>
    <name evidence="8" type="ORF">CYMTET_6985</name>
</gene>
<feature type="compositionally biased region" description="Low complexity" evidence="6">
    <location>
        <begin position="906"/>
        <end position="923"/>
    </location>
</feature>
<feature type="transmembrane region" description="Helical" evidence="7">
    <location>
        <begin position="439"/>
        <end position="457"/>
    </location>
</feature>
<dbReference type="PANTHER" id="PTHR11616:SF240">
    <property type="entry name" value="BLOATED TUBULES, ISOFORM B-RELATED"/>
    <property type="match status" value="1"/>
</dbReference>
<dbReference type="GO" id="GO:0035725">
    <property type="term" value="P:sodium ion transmembrane transport"/>
    <property type="evidence" value="ECO:0007669"/>
    <property type="project" value="TreeGrafter"/>
</dbReference>
<dbReference type="Pfam" id="PF00209">
    <property type="entry name" value="SNF"/>
    <property type="match status" value="2"/>
</dbReference>
<dbReference type="PRINTS" id="PR00176">
    <property type="entry name" value="NANEUSMPORT"/>
</dbReference>
<feature type="region of interest" description="Disordered" evidence="6">
    <location>
        <begin position="688"/>
        <end position="742"/>
    </location>
</feature>
<feature type="region of interest" description="Disordered" evidence="6">
    <location>
        <begin position="1"/>
        <end position="28"/>
    </location>
</feature>
<feature type="compositionally biased region" description="Basic and acidic residues" evidence="6">
    <location>
        <begin position="1"/>
        <end position="10"/>
    </location>
</feature>
<keyword evidence="4 7" id="KW-1133">Transmembrane helix</keyword>
<evidence type="ECO:0000313" key="8">
    <source>
        <dbReference type="EMBL" id="KAK3285409.1"/>
    </source>
</evidence>
<protein>
    <submittedName>
        <fullName evidence="8">Uncharacterized protein</fullName>
    </submittedName>
</protein>
<feature type="compositionally biased region" description="Polar residues" evidence="6">
    <location>
        <begin position="853"/>
        <end position="865"/>
    </location>
</feature>
<feature type="transmembrane region" description="Helical" evidence="7">
    <location>
        <begin position="83"/>
        <end position="104"/>
    </location>
</feature>
<evidence type="ECO:0000256" key="4">
    <source>
        <dbReference type="ARBA" id="ARBA00022989"/>
    </source>
</evidence>
<dbReference type="AlphaFoldDB" id="A0AAE0LHY0"/>
<feature type="transmembrane region" description="Helical" evidence="7">
    <location>
        <begin position="365"/>
        <end position="390"/>
    </location>
</feature>
<keyword evidence="2" id="KW-0813">Transport</keyword>
<evidence type="ECO:0000256" key="3">
    <source>
        <dbReference type="ARBA" id="ARBA00022692"/>
    </source>
</evidence>
<feature type="region of interest" description="Disordered" evidence="6">
    <location>
        <begin position="784"/>
        <end position="810"/>
    </location>
</feature>
<feature type="transmembrane region" description="Helical" evidence="7">
    <location>
        <begin position="52"/>
        <end position="71"/>
    </location>
</feature>
<keyword evidence="9" id="KW-1185">Reference proteome</keyword>
<feature type="transmembrane region" description="Helical" evidence="7">
    <location>
        <begin position="223"/>
        <end position="243"/>
    </location>
</feature>
<dbReference type="InterPro" id="IPR037272">
    <property type="entry name" value="SNS_sf"/>
</dbReference>